<keyword evidence="9" id="KW-1185">Reference proteome</keyword>
<dbReference type="SUPFAM" id="SSF101288">
    <property type="entry name" value="L27 domain"/>
    <property type="match status" value="1"/>
</dbReference>
<dbReference type="CDD" id="cd00071">
    <property type="entry name" value="GMPK"/>
    <property type="match status" value="1"/>
</dbReference>
<dbReference type="PANTHER" id="PTHR23122">
    <property type="entry name" value="MEMBRANE-ASSOCIATED GUANYLATE KINASE MAGUK"/>
    <property type="match status" value="1"/>
</dbReference>
<evidence type="ECO:0000259" key="4">
    <source>
        <dbReference type="PROSITE" id="PS50002"/>
    </source>
</evidence>
<feature type="domain" description="SH3" evidence="4">
    <location>
        <begin position="239"/>
        <end position="309"/>
    </location>
</feature>
<dbReference type="Gene3D" id="2.30.30.40">
    <property type="entry name" value="SH3 Domains"/>
    <property type="match status" value="1"/>
</dbReference>
<dbReference type="Pfam" id="PF00625">
    <property type="entry name" value="Guanylate_kin"/>
    <property type="match status" value="1"/>
</dbReference>
<feature type="domain" description="L27" evidence="7">
    <location>
        <begin position="44"/>
        <end position="101"/>
    </location>
</feature>
<sequence>MSESESQSDREEDYRFLSSMLIEKKLHLLFKIHERLKRFEERSPIPVQENAASLASDLAEELISKSWRDEVKELVDLFSKPHFKSLLFVHDAVAQRDFEPTLPPIPDDVWDSDEDTVKIVSLVKTKEPLGATIKKDKSTGAIVVARIMRGGAAYKSGEFKTSVILVCVLSMKLGWYVKPLYFHRSEGLIHEGDELKELNGVSLEHKKPKEILPLLACSEGEVKFKIIPAASKEKLSPKKRKLFLRALFDYDPSEDPAVPCKDAAVPFKGGDILQIVSMEDDTWWQACHLGDNSSRAGLIPSKQLQERRVALQRPKALFKPRRAKPPDEREVMEDVDYRAITGIHIAGLRRSFCLGRRSSWAREVARSRRWSAGVHSTFTAPTYIEVIPYYRDPSDKHRLVILVGPSGVGVTELKRRLLISDPDRYGVTVPYTTREKKRNESEGVDYHFVSVHMFEEDILNQRFIEFGRHGGHYYGTGLDSVKRVIAEGKVCLLDVHPSKIKHVYTSEFKPYVVFVKPPRIEELRLTRRRAKFICDEEEKNPLRIFSEEDFEDMLSSAETMESQCSHLFDKVIVNGDIAVAFRELKADLKRVQEAEVHWIPAEWICPASPTQARRSCGYLGGWI</sequence>
<dbReference type="CDD" id="cd11862">
    <property type="entry name" value="SH3_MPP"/>
    <property type="match status" value="1"/>
</dbReference>
<dbReference type="SMART" id="SM00072">
    <property type="entry name" value="GuKc"/>
    <property type="match status" value="1"/>
</dbReference>
<dbReference type="InterPro" id="IPR027417">
    <property type="entry name" value="P-loop_NTPase"/>
</dbReference>
<evidence type="ECO:0000259" key="5">
    <source>
        <dbReference type="PROSITE" id="PS50052"/>
    </source>
</evidence>
<dbReference type="SUPFAM" id="SSF50044">
    <property type="entry name" value="SH3-domain"/>
    <property type="match status" value="1"/>
</dbReference>
<proteinExistence type="inferred from homology"/>
<dbReference type="EMBL" id="OY660877">
    <property type="protein sequence ID" value="CAJ1071679.1"/>
    <property type="molecule type" value="Genomic_DNA"/>
</dbReference>
<gene>
    <name evidence="8" type="ORF">XNOV1_A008338</name>
</gene>
<protein>
    <submittedName>
        <fullName evidence="8">MAGUK p55 subfamily member 7-like isoform X1</fullName>
    </submittedName>
</protein>
<dbReference type="InterPro" id="IPR008145">
    <property type="entry name" value="GK/Ca_channel_bsu"/>
</dbReference>
<dbReference type="SMART" id="SM00326">
    <property type="entry name" value="SH3"/>
    <property type="match status" value="1"/>
</dbReference>
<reference evidence="8" key="1">
    <citation type="submission" date="2023-08" db="EMBL/GenBank/DDBJ databases">
        <authorList>
            <person name="Alioto T."/>
            <person name="Alioto T."/>
            <person name="Gomez Garrido J."/>
        </authorList>
    </citation>
    <scope>NUCLEOTIDE SEQUENCE</scope>
</reference>
<feature type="domain" description="Guanylate kinase-like" evidence="5">
    <location>
        <begin position="397"/>
        <end position="589"/>
    </location>
</feature>
<dbReference type="InterPro" id="IPR004172">
    <property type="entry name" value="L27_dom"/>
</dbReference>
<dbReference type="InterPro" id="IPR036034">
    <property type="entry name" value="PDZ_sf"/>
</dbReference>
<dbReference type="Gene3D" id="1.10.287.650">
    <property type="entry name" value="L27 domain"/>
    <property type="match status" value="1"/>
</dbReference>
<dbReference type="InterPro" id="IPR014775">
    <property type="entry name" value="L27_C"/>
</dbReference>
<evidence type="ECO:0000259" key="7">
    <source>
        <dbReference type="PROSITE" id="PS51022"/>
    </source>
</evidence>
<dbReference type="PROSITE" id="PS51022">
    <property type="entry name" value="L27"/>
    <property type="match status" value="1"/>
</dbReference>
<organism evidence="8 9">
    <name type="scientific">Xyrichtys novacula</name>
    <name type="common">Pearly razorfish</name>
    <name type="synonym">Hemipteronotus novacula</name>
    <dbReference type="NCBI Taxonomy" id="13765"/>
    <lineage>
        <taxon>Eukaryota</taxon>
        <taxon>Metazoa</taxon>
        <taxon>Chordata</taxon>
        <taxon>Craniata</taxon>
        <taxon>Vertebrata</taxon>
        <taxon>Euteleostomi</taxon>
        <taxon>Actinopterygii</taxon>
        <taxon>Neopterygii</taxon>
        <taxon>Teleostei</taxon>
        <taxon>Neoteleostei</taxon>
        <taxon>Acanthomorphata</taxon>
        <taxon>Eupercaria</taxon>
        <taxon>Labriformes</taxon>
        <taxon>Labridae</taxon>
        <taxon>Xyrichtys</taxon>
    </lineage>
</organism>
<dbReference type="Pfam" id="PF02828">
    <property type="entry name" value="L27"/>
    <property type="match status" value="1"/>
</dbReference>
<evidence type="ECO:0000256" key="2">
    <source>
        <dbReference type="ARBA" id="ARBA00022443"/>
    </source>
</evidence>
<dbReference type="InterPro" id="IPR036028">
    <property type="entry name" value="SH3-like_dom_sf"/>
</dbReference>
<dbReference type="PROSITE" id="PS50002">
    <property type="entry name" value="SH3"/>
    <property type="match status" value="1"/>
</dbReference>
<evidence type="ECO:0000256" key="3">
    <source>
        <dbReference type="PROSITE-ProRule" id="PRU00192"/>
    </source>
</evidence>
<evidence type="ECO:0000313" key="9">
    <source>
        <dbReference type="Proteomes" id="UP001178508"/>
    </source>
</evidence>
<dbReference type="InterPro" id="IPR020590">
    <property type="entry name" value="Guanylate_kinase_CS"/>
</dbReference>
<dbReference type="Proteomes" id="UP001178508">
    <property type="component" value="Chromosome 14"/>
</dbReference>
<name>A0AAV1GG66_XYRNO</name>
<comment type="similarity">
    <text evidence="1">Belongs to the MAGUK family.</text>
</comment>
<dbReference type="PROSITE" id="PS50052">
    <property type="entry name" value="GUANYLATE_KINASE_2"/>
    <property type="match status" value="1"/>
</dbReference>
<dbReference type="AlphaFoldDB" id="A0AAV1GG66"/>
<dbReference type="InterPro" id="IPR008144">
    <property type="entry name" value="Guanylate_kin-like_dom"/>
</dbReference>
<accession>A0AAV1GG66</accession>
<dbReference type="Pfam" id="PF00018">
    <property type="entry name" value="SH3_1"/>
    <property type="match status" value="1"/>
</dbReference>
<evidence type="ECO:0000259" key="6">
    <source>
        <dbReference type="PROSITE" id="PS50106"/>
    </source>
</evidence>
<dbReference type="Gene3D" id="3.40.50.300">
    <property type="entry name" value="P-loop containing nucleotide triphosphate hydrolases"/>
    <property type="match status" value="1"/>
</dbReference>
<feature type="domain" description="PDZ" evidence="6">
    <location>
        <begin position="119"/>
        <end position="230"/>
    </location>
</feature>
<keyword evidence="2 3" id="KW-0728">SH3 domain</keyword>
<dbReference type="InterPro" id="IPR001452">
    <property type="entry name" value="SH3_domain"/>
</dbReference>
<evidence type="ECO:0000313" key="8">
    <source>
        <dbReference type="EMBL" id="CAJ1071679.1"/>
    </source>
</evidence>
<dbReference type="InterPro" id="IPR050716">
    <property type="entry name" value="MAGUK"/>
</dbReference>
<dbReference type="PROSITE" id="PS50106">
    <property type="entry name" value="PDZ"/>
    <property type="match status" value="1"/>
</dbReference>
<dbReference type="PROSITE" id="PS00856">
    <property type="entry name" value="GUANYLATE_KINASE_1"/>
    <property type="match status" value="1"/>
</dbReference>
<dbReference type="SMART" id="SM00228">
    <property type="entry name" value="PDZ"/>
    <property type="match status" value="1"/>
</dbReference>
<dbReference type="SMART" id="SM00569">
    <property type="entry name" value="L27"/>
    <property type="match status" value="2"/>
</dbReference>
<dbReference type="SUPFAM" id="SSF52540">
    <property type="entry name" value="P-loop containing nucleoside triphosphate hydrolases"/>
    <property type="match status" value="1"/>
</dbReference>
<dbReference type="InterPro" id="IPR036892">
    <property type="entry name" value="L27_dom_sf"/>
</dbReference>
<dbReference type="Gene3D" id="2.30.42.10">
    <property type="match status" value="2"/>
</dbReference>
<evidence type="ECO:0000256" key="1">
    <source>
        <dbReference type="ARBA" id="ARBA00007014"/>
    </source>
</evidence>
<dbReference type="SUPFAM" id="SSF50156">
    <property type="entry name" value="PDZ domain-like"/>
    <property type="match status" value="1"/>
</dbReference>
<dbReference type="InterPro" id="IPR001478">
    <property type="entry name" value="PDZ"/>
</dbReference>